<feature type="compositionally biased region" description="Polar residues" evidence="15">
    <location>
        <begin position="97"/>
        <end position="132"/>
    </location>
</feature>
<feature type="region of interest" description="Disordered" evidence="15">
    <location>
        <begin position="15"/>
        <end position="52"/>
    </location>
</feature>
<dbReference type="Pfam" id="PF00271">
    <property type="entry name" value="Helicase_C"/>
    <property type="match status" value="1"/>
</dbReference>
<dbReference type="EC" id="5.6.2.4" evidence="13"/>
<keyword evidence="14" id="KW-0175">Coiled coil</keyword>
<keyword evidence="10" id="KW-0413">Isomerase</keyword>
<dbReference type="PANTHER" id="PTHR13710:SF153">
    <property type="entry name" value="RECQ-LIKE DNA HELICASE BLM"/>
    <property type="match status" value="1"/>
</dbReference>
<accession>A0A1W5CYN6</accession>
<dbReference type="GO" id="GO:0003677">
    <property type="term" value="F:DNA binding"/>
    <property type="evidence" value="ECO:0007669"/>
    <property type="project" value="UniProtKB-KW"/>
</dbReference>
<dbReference type="PROSITE" id="PS00690">
    <property type="entry name" value="DEAH_ATP_HELICASE"/>
    <property type="match status" value="1"/>
</dbReference>
<evidence type="ECO:0000259" key="18">
    <source>
        <dbReference type="PROSITE" id="PS51194"/>
    </source>
</evidence>
<dbReference type="SMART" id="SM00487">
    <property type="entry name" value="DEXDc"/>
    <property type="match status" value="1"/>
</dbReference>
<keyword evidence="7" id="KW-0067">ATP-binding</keyword>
<dbReference type="SMART" id="SM00490">
    <property type="entry name" value="HELICc"/>
    <property type="match status" value="1"/>
</dbReference>
<evidence type="ECO:0000256" key="8">
    <source>
        <dbReference type="ARBA" id="ARBA00023125"/>
    </source>
</evidence>
<feature type="region of interest" description="Disordered" evidence="15">
    <location>
        <begin position="1419"/>
        <end position="1465"/>
    </location>
</feature>
<dbReference type="CDD" id="cd18794">
    <property type="entry name" value="SF2_C_RecQ"/>
    <property type="match status" value="1"/>
</dbReference>
<dbReference type="Gene3D" id="1.10.10.10">
    <property type="entry name" value="Winged helix-like DNA-binding domain superfamily/Winged helix DNA-binding domain"/>
    <property type="match status" value="1"/>
</dbReference>
<dbReference type="Pfam" id="PF09382">
    <property type="entry name" value="RQC"/>
    <property type="match status" value="1"/>
</dbReference>
<evidence type="ECO:0000256" key="13">
    <source>
        <dbReference type="ARBA" id="ARBA00034808"/>
    </source>
</evidence>
<dbReference type="InterPro" id="IPR004589">
    <property type="entry name" value="DNA_helicase_ATP-dep_RecQ"/>
</dbReference>
<dbReference type="SMART" id="SM00956">
    <property type="entry name" value="RQC"/>
    <property type="match status" value="1"/>
</dbReference>
<dbReference type="InterPro" id="IPR044876">
    <property type="entry name" value="HRDC_dom_sf"/>
</dbReference>
<feature type="region of interest" description="Disordered" evidence="15">
    <location>
        <begin position="612"/>
        <end position="635"/>
    </location>
</feature>
<feature type="compositionally biased region" description="Polar residues" evidence="15">
    <location>
        <begin position="1752"/>
        <end position="1763"/>
    </location>
</feature>
<dbReference type="SUPFAM" id="SSF52540">
    <property type="entry name" value="P-loop containing nucleoside triphosphate hydrolases"/>
    <property type="match status" value="2"/>
</dbReference>
<feature type="domain" description="Helicase ATP-binding" evidence="17">
    <location>
        <begin position="910"/>
        <end position="1091"/>
    </location>
</feature>
<dbReference type="Pfam" id="PF16124">
    <property type="entry name" value="RecQ_Zn_bind"/>
    <property type="match status" value="1"/>
</dbReference>
<dbReference type="InterPro" id="IPR018982">
    <property type="entry name" value="RQC_domain"/>
</dbReference>
<dbReference type="InterPro" id="IPR011545">
    <property type="entry name" value="DEAD/DEAH_box_helicase_dom"/>
</dbReference>
<feature type="compositionally biased region" description="Low complexity" evidence="15">
    <location>
        <begin position="1736"/>
        <end position="1749"/>
    </location>
</feature>
<dbReference type="GO" id="GO:0000724">
    <property type="term" value="P:double-strand break repair via homologous recombination"/>
    <property type="evidence" value="ECO:0007669"/>
    <property type="project" value="TreeGrafter"/>
</dbReference>
<dbReference type="PANTHER" id="PTHR13710">
    <property type="entry name" value="DNA HELICASE RECQ FAMILY MEMBER"/>
    <property type="match status" value="1"/>
</dbReference>
<feature type="compositionally biased region" description="Polar residues" evidence="15">
    <location>
        <begin position="312"/>
        <end position="335"/>
    </location>
</feature>
<evidence type="ECO:0000256" key="3">
    <source>
        <dbReference type="ARBA" id="ARBA00022741"/>
    </source>
</evidence>
<dbReference type="GO" id="GO:0005694">
    <property type="term" value="C:chromosome"/>
    <property type="evidence" value="ECO:0007669"/>
    <property type="project" value="TreeGrafter"/>
</dbReference>
<dbReference type="EMBL" id="FWEW01000869">
    <property type="protein sequence ID" value="SLM35978.1"/>
    <property type="molecule type" value="Genomic_DNA"/>
</dbReference>
<evidence type="ECO:0000259" key="17">
    <source>
        <dbReference type="PROSITE" id="PS51192"/>
    </source>
</evidence>
<evidence type="ECO:0000313" key="20">
    <source>
        <dbReference type="Proteomes" id="UP000192927"/>
    </source>
</evidence>
<name>A0A1W5CYN6_9LECA</name>
<dbReference type="GO" id="GO:0016787">
    <property type="term" value="F:hydrolase activity"/>
    <property type="evidence" value="ECO:0007669"/>
    <property type="project" value="UniProtKB-KW"/>
</dbReference>
<reference evidence="20" key="1">
    <citation type="submission" date="2017-03" db="EMBL/GenBank/DDBJ databases">
        <authorList>
            <person name="Sharma R."/>
            <person name="Thines M."/>
        </authorList>
    </citation>
    <scope>NUCLEOTIDE SEQUENCE [LARGE SCALE GENOMIC DNA]</scope>
</reference>
<dbReference type="Gene3D" id="3.40.50.300">
    <property type="entry name" value="P-loop containing nucleotide triphosphate hydrolases"/>
    <property type="match status" value="2"/>
</dbReference>
<keyword evidence="5" id="KW-0378">Hydrolase</keyword>
<evidence type="ECO:0000256" key="15">
    <source>
        <dbReference type="SAM" id="MobiDB-lite"/>
    </source>
</evidence>
<dbReference type="Pfam" id="PF00570">
    <property type="entry name" value="HRDC"/>
    <property type="match status" value="1"/>
</dbReference>
<evidence type="ECO:0000256" key="7">
    <source>
        <dbReference type="ARBA" id="ARBA00022840"/>
    </source>
</evidence>
<comment type="subcellular location">
    <subcellularLocation>
        <location evidence="1">Nucleus</location>
    </subcellularLocation>
</comment>
<evidence type="ECO:0000256" key="10">
    <source>
        <dbReference type="ARBA" id="ARBA00023235"/>
    </source>
</evidence>
<feature type="compositionally biased region" description="Polar residues" evidence="15">
    <location>
        <begin position="613"/>
        <end position="629"/>
    </location>
</feature>
<keyword evidence="3" id="KW-0547">Nucleotide-binding</keyword>
<dbReference type="GO" id="GO:0009378">
    <property type="term" value="F:four-way junction helicase activity"/>
    <property type="evidence" value="ECO:0007669"/>
    <property type="project" value="TreeGrafter"/>
</dbReference>
<evidence type="ECO:0000256" key="5">
    <source>
        <dbReference type="ARBA" id="ARBA00022801"/>
    </source>
</evidence>
<feature type="compositionally biased region" description="Polar residues" evidence="15">
    <location>
        <begin position="28"/>
        <end position="38"/>
    </location>
</feature>
<feature type="compositionally biased region" description="Basic and acidic residues" evidence="15">
    <location>
        <begin position="163"/>
        <end position="187"/>
    </location>
</feature>
<feature type="coiled-coil region" evidence="14">
    <location>
        <begin position="549"/>
        <end position="600"/>
    </location>
</feature>
<keyword evidence="9" id="KW-0234">DNA repair</keyword>
<evidence type="ECO:0000256" key="4">
    <source>
        <dbReference type="ARBA" id="ARBA00022763"/>
    </source>
</evidence>
<dbReference type="GO" id="GO:0005524">
    <property type="term" value="F:ATP binding"/>
    <property type="evidence" value="ECO:0007669"/>
    <property type="project" value="UniProtKB-KW"/>
</dbReference>
<keyword evidence="11" id="KW-0539">Nucleus</keyword>
<dbReference type="Pfam" id="PF00270">
    <property type="entry name" value="DEAD"/>
    <property type="match status" value="1"/>
</dbReference>
<evidence type="ECO:0000256" key="9">
    <source>
        <dbReference type="ARBA" id="ARBA00023204"/>
    </source>
</evidence>
<dbReference type="GO" id="GO:0043138">
    <property type="term" value="F:3'-5' DNA helicase activity"/>
    <property type="evidence" value="ECO:0007669"/>
    <property type="project" value="UniProtKB-EC"/>
</dbReference>
<evidence type="ECO:0000256" key="1">
    <source>
        <dbReference type="ARBA" id="ARBA00004123"/>
    </source>
</evidence>
<feature type="region of interest" description="Disordered" evidence="15">
    <location>
        <begin position="289"/>
        <end position="383"/>
    </location>
</feature>
<dbReference type="InterPro" id="IPR027417">
    <property type="entry name" value="P-loop_NTPase"/>
</dbReference>
<comment type="similarity">
    <text evidence="2">Belongs to the helicase family. RecQ subfamily.</text>
</comment>
<dbReference type="FunFam" id="1.10.10.10:FF:000495">
    <property type="entry name" value="RecQ family helicase MusN"/>
    <property type="match status" value="1"/>
</dbReference>
<feature type="compositionally biased region" description="Polar residues" evidence="15">
    <location>
        <begin position="467"/>
        <end position="483"/>
    </location>
</feature>
<feature type="compositionally biased region" description="Polar residues" evidence="15">
    <location>
        <begin position="1449"/>
        <end position="1459"/>
    </location>
</feature>
<feature type="compositionally biased region" description="Basic and acidic residues" evidence="15">
    <location>
        <begin position="302"/>
        <end position="311"/>
    </location>
</feature>
<sequence length="1787" mass="199598">MTRHNLREHLTWLLGSETAAPPPADPSPLQTCLASSTTIEEDPDSTKSLLDRNIVTADVDSENVAEIRRLPEFVRPSPPPRSADFEASGEMARLQTGPRSATKSRLLSQASPALSKTPTSRANPNNSASLKDQYSAYYGDNIDTVSSKSRKIPDANNLQNPEPDARNSRPLRSEPRSIDLTKEHDVDTSSSSTVEAFGESKAIWREDSASRRTPVVKRAKKRKSDELETEPYTRPLPKSVKLPPSGSQEDFVAIDTYPDDEPPPYSTNPIQRSKSNVYNAVIKNTHASIHKIEEDSEDEDELAKATDDISKHSSAPLQRASSVIDSRGATISGTYEATPEVGPASKRGVNRPGNGRNIRSAVADSEDEEEDGASEETRHMANSKANVSTLGLAENAKYPTLPKAPVALTSFSQSAVKDEEGPANHSFIGAKLVSETADMQLARLNSTASPFQHDSPTKLAACDGNMGKNTPISTAPSSNKLDPQKQASVHSFLAIQPHRAQAYLNVLHQARRSNAEAVYNCIIAGEIANPELQQQTASISLNIKAMNFLLQLRDEYLTLTRRKEELKSQMINAIQEDRDIANYEQELEESKRTAQRLSNIEVDIAKHLERTSGFLSDNHSSSQGDSNNGKHPRGTQDLRSAVVIQSTQAPHPFEEPRETKLSTASSHTQYVGQTQVTDATLHTPKKPAWKSDGETVFRTYDSRRREECLHSQDVVTGQKNSIPTYAPVVDPAGVTAYFSPSKRKMRQNVATLNEQISSSIGLERPSNDLRRSDHHSRKFEIGIPTSGRHRKLVTDEDNIYATNMASPVTSFNGDDEYGQDEDDEEMLEVAQQFEGRHSHSTWDSHEGRRAVFAETAGNVVREQSHKPPVQPAIIPLPSSMMQHHWSRDVKAAMKERFHLRGFRPNQLEAINATLGGKDAFVLMPTGGGKSLCYQLPSIVGSGRTKGVTIVISPLLSLMQDQVEHLRKLNIQAFLINSEVTAEHRRLVMDTLKDPNVEHFIQLLYITPEMISKSQAIVNAFQDLHRRRRLARIVIDEAHCVSQWGHDFRPDYKLLGEVRQQFKGVPVMALTATATENVKVDVMHNLGMQKCEVFTQSFNRPNLSYEVRTKGKAKEVLDSMAQTINTSYKNQTGIVYCLSRQNCEKIAEKLRKEHGIKAHHYHAGMEPQEKSLVQKQWQEGKHHVIVATIAFGMGIDKPDVRFVIHHTIPKSLEGYYQETGRAGRDGKRSGCYLYYGYHDTSALKRMIDDGDGSWEQKERQRQMLRNVVQFCENRSDCRRVQVLNYFNESFKREDCNGACDNCTSNSIFASQDFTAYAVSAIELVKRIEQNNVTLLHCVDVFRGSKTKKITDLHHNRLDDYGAGSELDRGEVERLFHRLLSEDALAEKNVVNKAGFASQYIRLGKNCEDFITGRRKLKIQVRISPNGKSKMSRPASKSKSTGARAARRDYPQSTNVSSPVQAASRRRQVLHEWDDPKTEHVLHRNGYARDNFVVSDDEAYNSEVNDEEGEEDFGSIREAGKPQRTTRRRLGPPITTDEKLERLNSTHRMFVEDFMIHARKMSNDILIAKDLQRVPFTDTILREMAINFPKDEKELLEIPGIDADKVKRYGTRFLKVIRASQQRYESMMQQQEDRPQDPNHQNVIDISSDDEDPDYGGLDELGQDEESQGERSNYFQAPMEVEAFNARFSNIPTIAPGPPTRSQTQTRDYQARPDGRSGRGSFRGGSRGAFRKGFRKNSTGSSSGRASAGVAKNRSASNKTNSSSFIGAPSKPKGFPTSFGGGGIGMMPT</sequence>
<dbReference type="FunFam" id="3.40.50.300:FF:001975">
    <property type="entry name" value="ATP-dependent DNA helicase"/>
    <property type="match status" value="1"/>
</dbReference>
<keyword evidence="20" id="KW-1185">Reference proteome</keyword>
<keyword evidence="8" id="KW-0238">DNA-binding</keyword>
<evidence type="ECO:0000256" key="12">
    <source>
        <dbReference type="ARBA" id="ARBA00034617"/>
    </source>
</evidence>
<dbReference type="NCBIfam" id="TIGR00614">
    <property type="entry name" value="recQ_fam"/>
    <property type="match status" value="1"/>
</dbReference>
<dbReference type="PROSITE" id="PS50967">
    <property type="entry name" value="HRDC"/>
    <property type="match status" value="1"/>
</dbReference>
<dbReference type="Gene3D" id="1.10.150.80">
    <property type="entry name" value="HRDC domain"/>
    <property type="match status" value="1"/>
</dbReference>
<dbReference type="InterPro" id="IPR002464">
    <property type="entry name" value="DNA/RNA_helicase_DEAH_CS"/>
</dbReference>
<dbReference type="PROSITE" id="PS51194">
    <property type="entry name" value="HELICASE_CTER"/>
    <property type="match status" value="1"/>
</dbReference>
<feature type="region of interest" description="Disordered" evidence="15">
    <location>
        <begin position="464"/>
        <end position="483"/>
    </location>
</feature>
<dbReference type="InterPro" id="IPR002121">
    <property type="entry name" value="HRDC_dom"/>
</dbReference>
<evidence type="ECO:0000313" key="19">
    <source>
        <dbReference type="EMBL" id="SLM35978.1"/>
    </source>
</evidence>
<protein>
    <recommendedName>
        <fullName evidence="13">DNA 3'-5' helicase</fullName>
        <ecNumber evidence="13">5.6.2.4</ecNumber>
    </recommendedName>
</protein>
<evidence type="ECO:0000256" key="6">
    <source>
        <dbReference type="ARBA" id="ARBA00022806"/>
    </source>
</evidence>
<feature type="domain" description="HRDC" evidence="16">
    <location>
        <begin position="1542"/>
        <end position="1625"/>
    </location>
</feature>
<feature type="region of interest" description="Disordered" evidence="15">
    <location>
        <begin position="1688"/>
        <end position="1787"/>
    </location>
</feature>
<feature type="domain" description="Helicase C-terminal" evidence="18">
    <location>
        <begin position="1115"/>
        <end position="1264"/>
    </location>
</feature>
<evidence type="ECO:0000256" key="2">
    <source>
        <dbReference type="ARBA" id="ARBA00005446"/>
    </source>
</evidence>
<dbReference type="SUPFAM" id="SSF47819">
    <property type="entry name" value="HRDC-like"/>
    <property type="match status" value="1"/>
</dbReference>
<dbReference type="FunFam" id="3.40.50.300:FF:000537">
    <property type="entry name" value="Bloom syndrome RecQ-like helicase"/>
    <property type="match status" value="1"/>
</dbReference>
<keyword evidence="4" id="KW-0227">DNA damage</keyword>
<feature type="region of interest" description="Disordered" evidence="15">
    <location>
        <begin position="70"/>
        <end position="132"/>
    </location>
</feature>
<feature type="compositionally biased region" description="Gly residues" evidence="15">
    <location>
        <begin position="1777"/>
        <end position="1787"/>
    </location>
</feature>
<dbReference type="InterPro" id="IPR036388">
    <property type="entry name" value="WH-like_DNA-bd_sf"/>
</dbReference>
<dbReference type="InterPro" id="IPR032284">
    <property type="entry name" value="RecQ_Zn-bd"/>
</dbReference>
<dbReference type="InterPro" id="IPR010997">
    <property type="entry name" value="HRDC-like_sf"/>
</dbReference>
<feature type="region of interest" description="Disordered" evidence="15">
    <location>
        <begin position="1622"/>
        <end position="1669"/>
    </location>
</feature>
<keyword evidence="6 19" id="KW-0347">Helicase</keyword>
<dbReference type="GO" id="GO:0005634">
    <property type="term" value="C:nucleus"/>
    <property type="evidence" value="ECO:0007669"/>
    <property type="project" value="UniProtKB-SubCell"/>
</dbReference>
<dbReference type="InterPro" id="IPR014001">
    <property type="entry name" value="Helicase_ATP-bd"/>
</dbReference>
<dbReference type="Proteomes" id="UP000192927">
    <property type="component" value="Unassembled WGS sequence"/>
</dbReference>
<organism evidence="19 20">
    <name type="scientific">Lasallia pustulata</name>
    <dbReference type="NCBI Taxonomy" id="136370"/>
    <lineage>
        <taxon>Eukaryota</taxon>
        <taxon>Fungi</taxon>
        <taxon>Dikarya</taxon>
        <taxon>Ascomycota</taxon>
        <taxon>Pezizomycotina</taxon>
        <taxon>Lecanoromycetes</taxon>
        <taxon>OSLEUM clade</taxon>
        <taxon>Umbilicariomycetidae</taxon>
        <taxon>Umbilicariales</taxon>
        <taxon>Umbilicariaceae</taxon>
        <taxon>Lasallia</taxon>
    </lineage>
</organism>
<comment type="catalytic activity">
    <reaction evidence="12">
        <text>Couples ATP hydrolysis with the unwinding of duplex DNA by translocating in the 3'-5' direction.</text>
        <dbReference type="EC" id="5.6.2.4"/>
    </reaction>
</comment>
<evidence type="ECO:0000256" key="14">
    <source>
        <dbReference type="SAM" id="Coils"/>
    </source>
</evidence>
<dbReference type="PROSITE" id="PS51192">
    <property type="entry name" value="HELICASE_ATP_BIND_1"/>
    <property type="match status" value="1"/>
</dbReference>
<feature type="compositionally biased region" description="Acidic residues" evidence="15">
    <location>
        <begin position="364"/>
        <end position="374"/>
    </location>
</feature>
<feature type="region of interest" description="Disordered" evidence="15">
    <location>
        <begin position="145"/>
        <end position="273"/>
    </location>
</feature>
<dbReference type="GO" id="GO:0005737">
    <property type="term" value="C:cytoplasm"/>
    <property type="evidence" value="ECO:0007669"/>
    <property type="project" value="TreeGrafter"/>
</dbReference>
<dbReference type="InterPro" id="IPR001650">
    <property type="entry name" value="Helicase_C-like"/>
</dbReference>
<evidence type="ECO:0000256" key="11">
    <source>
        <dbReference type="ARBA" id="ARBA00023242"/>
    </source>
</evidence>
<dbReference type="GO" id="GO:0006260">
    <property type="term" value="P:DNA replication"/>
    <property type="evidence" value="ECO:0007669"/>
    <property type="project" value="InterPro"/>
</dbReference>
<proteinExistence type="inferred from homology"/>
<dbReference type="CDD" id="cd17920">
    <property type="entry name" value="DEXHc_RecQ"/>
    <property type="match status" value="1"/>
</dbReference>
<evidence type="ECO:0000259" key="16">
    <source>
        <dbReference type="PROSITE" id="PS50967"/>
    </source>
</evidence>